<dbReference type="RefSeq" id="XP_060121802.1">
    <property type="nucleotide sequence ID" value="XM_060265819.1"/>
</dbReference>
<dbReference type="AlphaFoldDB" id="A0AAF0EXS3"/>
<feature type="compositionally biased region" description="Acidic residues" evidence="1">
    <location>
        <begin position="122"/>
        <end position="137"/>
    </location>
</feature>
<evidence type="ECO:0000313" key="4">
    <source>
        <dbReference type="Proteomes" id="UP001217754"/>
    </source>
</evidence>
<dbReference type="GeneID" id="85225520"/>
<accession>A0AAF0EXS3</accession>
<proteinExistence type="predicted"/>
<dbReference type="PROSITE" id="PS51184">
    <property type="entry name" value="JMJC"/>
    <property type="match status" value="1"/>
</dbReference>
<evidence type="ECO:0000259" key="2">
    <source>
        <dbReference type="PROSITE" id="PS51184"/>
    </source>
</evidence>
<dbReference type="PANTHER" id="PTHR12461">
    <property type="entry name" value="HYPOXIA-INDUCIBLE FACTOR 1 ALPHA INHIBITOR-RELATED"/>
    <property type="match status" value="1"/>
</dbReference>
<dbReference type="SUPFAM" id="SSF51197">
    <property type="entry name" value="Clavaminate synthase-like"/>
    <property type="match status" value="1"/>
</dbReference>
<dbReference type="EMBL" id="CP119960">
    <property type="protein sequence ID" value="WFD38905.1"/>
    <property type="molecule type" value="Genomic_DNA"/>
</dbReference>
<dbReference type="PANTHER" id="PTHR12461:SF100">
    <property type="entry name" value="JMJC DOMAIN-CONTAINING PROTEIN 4"/>
    <property type="match status" value="1"/>
</dbReference>
<evidence type="ECO:0000256" key="1">
    <source>
        <dbReference type="SAM" id="MobiDB-lite"/>
    </source>
</evidence>
<feature type="domain" description="JmjC" evidence="2">
    <location>
        <begin position="146"/>
        <end position="460"/>
    </location>
</feature>
<dbReference type="InterPro" id="IPR014710">
    <property type="entry name" value="RmlC-like_jellyroll"/>
</dbReference>
<dbReference type="Pfam" id="PF13621">
    <property type="entry name" value="Cupin_8"/>
    <property type="match status" value="1"/>
</dbReference>
<feature type="region of interest" description="Disordered" evidence="1">
    <location>
        <begin position="260"/>
        <end position="280"/>
    </location>
</feature>
<sequence length="472" mass="52766">MVHRAQGGYTGYVPSEGDVVEREPASISAERMWQEYIHPRRPCILNGLLDDADWKGSRWTDLAYLRKKAGGAVVRVEPVHPEEDCFGTSTPRTTMSFGEYLDMIQDTDAAGKYYLTTQYELDEEDEDEDEDDLDEGPPLDTLLPAPTNKLASDFPRNPRVLGNLVLQQCNLWLGNGRQRKSSGLHHDFHDNLYLLLSGRKRFVLFPPSANEYLHLRGSVQKVHANGLLVYEDPGRIRADGLDALDAAHWRVAACARRLHEAPAPKKSKKAKASGPQREYDNAKEAYLALRESYAMGDDDVDWDNADAVDWGDEGDVDGLALDGEEDDEEDDDDGGDDDEGVEEDKEDDEEAADNTEAKDDAKEPPSFSLIRPHILHKYFGVEPPIPPPTEVEHDALVPGAACPKPLVVDLRPGEMLYLPASWFHEVTSAATDDGPHMALNYWMHPPDGDAVDAPYADKDTWDEIRRRVAEHD</sequence>
<dbReference type="InterPro" id="IPR003347">
    <property type="entry name" value="JmjC_dom"/>
</dbReference>
<keyword evidence="4" id="KW-1185">Reference proteome</keyword>
<organism evidence="3 4">
    <name type="scientific">Malassezia japonica</name>
    <dbReference type="NCBI Taxonomy" id="223818"/>
    <lineage>
        <taxon>Eukaryota</taxon>
        <taxon>Fungi</taxon>
        <taxon>Dikarya</taxon>
        <taxon>Basidiomycota</taxon>
        <taxon>Ustilaginomycotina</taxon>
        <taxon>Malasseziomycetes</taxon>
        <taxon>Malasseziales</taxon>
        <taxon>Malasseziaceae</taxon>
        <taxon>Malassezia</taxon>
    </lineage>
</organism>
<evidence type="ECO:0000313" key="3">
    <source>
        <dbReference type="EMBL" id="WFD38905.1"/>
    </source>
</evidence>
<dbReference type="Gene3D" id="2.60.120.10">
    <property type="entry name" value="Jelly Rolls"/>
    <property type="match status" value="2"/>
</dbReference>
<protein>
    <recommendedName>
        <fullName evidence="2">JmjC domain-containing protein</fullName>
    </recommendedName>
</protein>
<reference evidence="3" key="1">
    <citation type="submission" date="2023-03" db="EMBL/GenBank/DDBJ databases">
        <title>Mating type loci evolution in Malassezia.</title>
        <authorList>
            <person name="Coelho M.A."/>
        </authorList>
    </citation>
    <scope>NUCLEOTIDE SEQUENCE</scope>
    <source>
        <strain evidence="3">CBS 9431</strain>
    </source>
</reference>
<feature type="region of interest" description="Disordered" evidence="1">
    <location>
        <begin position="122"/>
        <end position="145"/>
    </location>
</feature>
<gene>
    <name evidence="3" type="ORF">MJAP1_001871</name>
</gene>
<feature type="compositionally biased region" description="Acidic residues" evidence="1">
    <location>
        <begin position="298"/>
        <end position="353"/>
    </location>
</feature>
<name>A0AAF0EXS3_9BASI</name>
<feature type="region of interest" description="Disordered" evidence="1">
    <location>
        <begin position="298"/>
        <end position="366"/>
    </location>
</feature>
<dbReference type="Proteomes" id="UP001217754">
    <property type="component" value="Chromosome 3"/>
</dbReference>
<dbReference type="InterPro" id="IPR041667">
    <property type="entry name" value="Cupin_8"/>
</dbReference>